<comment type="caution">
    <text evidence="7">The sequence shown here is derived from an EMBL/GenBank/DDBJ whole genome shotgun (WGS) entry which is preliminary data.</text>
</comment>
<name>A0AAV4G2T4_9GAST</name>
<keyword evidence="5" id="KW-0812">Transmembrane</keyword>
<keyword evidence="1" id="KW-0479">Metal-binding</keyword>
<keyword evidence="8" id="KW-1185">Reference proteome</keyword>
<evidence type="ECO:0000313" key="8">
    <source>
        <dbReference type="Proteomes" id="UP000762676"/>
    </source>
</evidence>
<evidence type="ECO:0000259" key="6">
    <source>
        <dbReference type="Pfam" id="PF13640"/>
    </source>
</evidence>
<feature type="region of interest" description="Disordered" evidence="4">
    <location>
        <begin position="319"/>
        <end position="392"/>
    </location>
</feature>
<dbReference type="GO" id="GO:0031418">
    <property type="term" value="F:L-ascorbic acid binding"/>
    <property type="evidence" value="ECO:0007669"/>
    <property type="project" value="UniProtKB-KW"/>
</dbReference>
<dbReference type="GO" id="GO:0004656">
    <property type="term" value="F:procollagen-proline 4-dioxygenase activity"/>
    <property type="evidence" value="ECO:0007669"/>
    <property type="project" value="TreeGrafter"/>
</dbReference>
<feature type="compositionally biased region" description="Polar residues" evidence="4">
    <location>
        <begin position="338"/>
        <end position="348"/>
    </location>
</feature>
<dbReference type="PANTHER" id="PTHR10869">
    <property type="entry name" value="PROLYL 4-HYDROXYLASE ALPHA SUBUNIT"/>
    <property type="match status" value="1"/>
</dbReference>
<dbReference type="AlphaFoldDB" id="A0AAV4G2T4"/>
<dbReference type="GO" id="GO:0046872">
    <property type="term" value="F:metal ion binding"/>
    <property type="evidence" value="ECO:0007669"/>
    <property type="project" value="UniProtKB-KW"/>
</dbReference>
<dbReference type="GO" id="GO:0005783">
    <property type="term" value="C:endoplasmic reticulum"/>
    <property type="evidence" value="ECO:0007669"/>
    <property type="project" value="TreeGrafter"/>
</dbReference>
<feature type="domain" description="Prolyl 4-hydroxylase alpha subunit Fe(2+) 2OG dioxygenase" evidence="6">
    <location>
        <begin position="543"/>
        <end position="589"/>
    </location>
</feature>
<feature type="region of interest" description="Disordered" evidence="4">
    <location>
        <begin position="1"/>
        <end position="39"/>
    </location>
</feature>
<evidence type="ECO:0000256" key="3">
    <source>
        <dbReference type="ARBA" id="ARBA00023004"/>
    </source>
</evidence>
<evidence type="ECO:0000256" key="4">
    <source>
        <dbReference type="SAM" id="MobiDB-lite"/>
    </source>
</evidence>
<dbReference type="PANTHER" id="PTHR10869:SF180">
    <property type="entry name" value="FE2OG DIOXYGENASE DOMAIN-CONTAINING PROTEIN"/>
    <property type="match status" value="1"/>
</dbReference>
<feature type="compositionally biased region" description="Basic and acidic residues" evidence="4">
    <location>
        <begin position="349"/>
        <end position="375"/>
    </location>
</feature>
<dbReference type="Proteomes" id="UP000762676">
    <property type="component" value="Unassembled WGS sequence"/>
</dbReference>
<dbReference type="Gene3D" id="2.60.120.620">
    <property type="entry name" value="q2cbj1_9rhob like domain"/>
    <property type="match status" value="1"/>
</dbReference>
<accession>A0AAV4G2T4</accession>
<keyword evidence="5" id="KW-1133">Transmembrane helix</keyword>
<reference evidence="7 8" key="1">
    <citation type="journal article" date="2021" name="Elife">
        <title>Chloroplast acquisition without the gene transfer in kleptoplastic sea slugs, Plakobranchus ocellatus.</title>
        <authorList>
            <person name="Maeda T."/>
            <person name="Takahashi S."/>
            <person name="Yoshida T."/>
            <person name="Shimamura S."/>
            <person name="Takaki Y."/>
            <person name="Nagai Y."/>
            <person name="Toyoda A."/>
            <person name="Suzuki Y."/>
            <person name="Arimoto A."/>
            <person name="Ishii H."/>
            <person name="Satoh N."/>
            <person name="Nishiyama T."/>
            <person name="Hasebe M."/>
            <person name="Maruyama T."/>
            <person name="Minagawa J."/>
            <person name="Obokata J."/>
            <person name="Shigenobu S."/>
        </authorList>
    </citation>
    <scope>NUCLEOTIDE SEQUENCE [LARGE SCALE GENOMIC DNA]</scope>
</reference>
<keyword evidence="5" id="KW-0472">Membrane</keyword>
<feature type="transmembrane region" description="Helical" evidence="5">
    <location>
        <begin position="49"/>
        <end position="70"/>
    </location>
</feature>
<organism evidence="7 8">
    <name type="scientific">Elysia marginata</name>
    <dbReference type="NCBI Taxonomy" id="1093978"/>
    <lineage>
        <taxon>Eukaryota</taxon>
        <taxon>Metazoa</taxon>
        <taxon>Spiralia</taxon>
        <taxon>Lophotrochozoa</taxon>
        <taxon>Mollusca</taxon>
        <taxon>Gastropoda</taxon>
        <taxon>Heterobranchia</taxon>
        <taxon>Euthyneura</taxon>
        <taxon>Panpulmonata</taxon>
        <taxon>Sacoglossa</taxon>
        <taxon>Placobranchoidea</taxon>
        <taxon>Plakobranchidae</taxon>
        <taxon>Elysia</taxon>
    </lineage>
</organism>
<dbReference type="InterPro" id="IPR045054">
    <property type="entry name" value="P4HA-like"/>
</dbReference>
<dbReference type="InterPro" id="IPR044862">
    <property type="entry name" value="Pro_4_hyd_alph_FE2OG_OXY"/>
</dbReference>
<keyword evidence="3" id="KW-0408">Iron</keyword>
<protein>
    <submittedName>
        <fullName evidence="7">Prolyl 4-hydroxylase subunit alpha-1-like</fullName>
    </submittedName>
</protein>
<feature type="region of interest" description="Disordered" evidence="4">
    <location>
        <begin position="167"/>
        <end position="197"/>
    </location>
</feature>
<sequence length="592" mass="66006">MARKRTPTNEVNGQNRQSKGNTSRLPGKTSFDKPPLQIPPTSLSRVPHALLTSATILITIITAVVCYSIYPELTSFSSLTRRSVPSLRQIINSEENSHLPKLSASEGLISNAFQPNRDREISQVLGETANLVEASDEEVAKLAAKIMEIKSQKIEESGNVKLPDEVENQNIAQLEPRVSSGDLKSREKTPVDLSYQDTSSQELMLDNDILNNEVNSNKAIGENQDEDMTSRGAVKNGDLKVEKTPEHNKVADNVDVPFQEGSNTEPIVLSAEKSHISIDFNKVRSDSNSQKRHVYVSNDIKDYETVNSKEEKIYTVNKKSEKVSKKKNRSMPEDNASRVKSSGTTTSKSQDKKVIKMKNKNENKRSTLKVVKSEENSISQSESKSSDSEYEPSFLRTFTPKKTFYGGRRIAPMELLNQKPSNSSVKVFLFDDFLSQQECEGLMRAHNSHVEAYTKPPILCFDSINTLRKHVRDAGKKVKVTPQVFTEGTSCVNASFSLQLQSWLNSNWSYSTAFYPGESKFSTNVAARLHQAMGLKPENGGKFQITSYPLGKAYKTHTDCTPGGRDKRDRVISVLMYLNDAEEGGETKFPGK</sequence>
<evidence type="ECO:0000256" key="5">
    <source>
        <dbReference type="SAM" id="Phobius"/>
    </source>
</evidence>
<dbReference type="EMBL" id="BMAT01008189">
    <property type="protein sequence ID" value="GFR79873.1"/>
    <property type="molecule type" value="Genomic_DNA"/>
</dbReference>
<proteinExistence type="predicted"/>
<dbReference type="Pfam" id="PF13640">
    <property type="entry name" value="2OG-FeII_Oxy_3"/>
    <property type="match status" value="1"/>
</dbReference>
<feature type="compositionally biased region" description="Polar residues" evidence="4">
    <location>
        <begin position="8"/>
        <end position="24"/>
    </location>
</feature>
<evidence type="ECO:0000313" key="7">
    <source>
        <dbReference type="EMBL" id="GFR79873.1"/>
    </source>
</evidence>
<evidence type="ECO:0000256" key="1">
    <source>
        <dbReference type="ARBA" id="ARBA00022723"/>
    </source>
</evidence>
<gene>
    <name evidence="7" type="ORF">ElyMa_004032500</name>
</gene>
<keyword evidence="2" id="KW-0847">Vitamin C</keyword>
<evidence type="ECO:0000256" key="2">
    <source>
        <dbReference type="ARBA" id="ARBA00022896"/>
    </source>
</evidence>